<feature type="chain" id="PRO_5034501124" evidence="1">
    <location>
        <begin position="18"/>
        <end position="76"/>
    </location>
</feature>
<accession>A0A8H6L6G5</accession>
<protein>
    <submittedName>
        <fullName evidence="2">Uncharacterized protein</fullName>
    </submittedName>
</protein>
<dbReference type="Proteomes" id="UP000578531">
    <property type="component" value="Unassembled WGS sequence"/>
</dbReference>
<evidence type="ECO:0000313" key="2">
    <source>
        <dbReference type="EMBL" id="KAF6237254.1"/>
    </source>
</evidence>
<dbReference type="GeneID" id="59286387"/>
<reference evidence="2 3" key="1">
    <citation type="journal article" date="2020" name="Genomics">
        <title>Complete, high-quality genomes from long-read metagenomic sequencing of two wolf lichen thalli reveals enigmatic genome architecture.</title>
        <authorList>
            <person name="McKenzie S.K."/>
            <person name="Walston R.F."/>
            <person name="Allen J.L."/>
        </authorList>
    </citation>
    <scope>NUCLEOTIDE SEQUENCE [LARGE SCALE GENOMIC DNA]</scope>
    <source>
        <strain evidence="2">WasteWater2</strain>
    </source>
</reference>
<proteinExistence type="predicted"/>
<dbReference type="EMBL" id="JACCJC010000015">
    <property type="protein sequence ID" value="KAF6237254.1"/>
    <property type="molecule type" value="Genomic_DNA"/>
</dbReference>
<sequence>MDVFLVVVLAAITLVAGEVPGYSIGVANRNATFDYIVIGGGTVGPRSLRVSLRAHRIRLRSLKQAASTRLIVVKQV</sequence>
<organism evidence="2 3">
    <name type="scientific">Letharia columbiana</name>
    <dbReference type="NCBI Taxonomy" id="112416"/>
    <lineage>
        <taxon>Eukaryota</taxon>
        <taxon>Fungi</taxon>
        <taxon>Dikarya</taxon>
        <taxon>Ascomycota</taxon>
        <taxon>Pezizomycotina</taxon>
        <taxon>Lecanoromycetes</taxon>
        <taxon>OSLEUM clade</taxon>
        <taxon>Lecanoromycetidae</taxon>
        <taxon>Lecanorales</taxon>
        <taxon>Lecanorineae</taxon>
        <taxon>Parmeliaceae</taxon>
        <taxon>Letharia</taxon>
    </lineage>
</organism>
<gene>
    <name evidence="2" type="ORF">HO173_004723</name>
</gene>
<comment type="caution">
    <text evidence="2">The sequence shown here is derived from an EMBL/GenBank/DDBJ whole genome shotgun (WGS) entry which is preliminary data.</text>
</comment>
<keyword evidence="3" id="KW-1185">Reference proteome</keyword>
<keyword evidence="1" id="KW-0732">Signal</keyword>
<dbReference type="AlphaFoldDB" id="A0A8H6L6G5"/>
<evidence type="ECO:0000256" key="1">
    <source>
        <dbReference type="SAM" id="SignalP"/>
    </source>
</evidence>
<evidence type="ECO:0000313" key="3">
    <source>
        <dbReference type="Proteomes" id="UP000578531"/>
    </source>
</evidence>
<dbReference type="RefSeq" id="XP_037166582.1">
    <property type="nucleotide sequence ID" value="XM_037306644.1"/>
</dbReference>
<feature type="signal peptide" evidence="1">
    <location>
        <begin position="1"/>
        <end position="17"/>
    </location>
</feature>
<name>A0A8H6L6G5_9LECA</name>